<evidence type="ECO:0000313" key="3">
    <source>
        <dbReference type="EMBL" id="GFH46836.1"/>
    </source>
</evidence>
<dbReference type="SUPFAM" id="SSF102735">
    <property type="entry name" value="Trigger factor ribosome-binding domain"/>
    <property type="match status" value="1"/>
</dbReference>
<sequence length="237" mass="26423">MKYHILLSAFFAQQIGWSQAFSSLPLTAPQRYATVALNLSNDWNGEVVSNTADGNIQGCTLTQVEGSMTDWIIQIDGTQADLGKFSEAIYKKITMDAKQQQFQGFRPGTIPPHLIPTYKGFTIDECAREATLEAMQQNNIRPFEDARNEFEFDTISILPPKKKKKGKKKKKKAVVDADSKDAEEDVPQWLTFDTFKEAISAGWSPGQTFSFIARNVKGQKLANQDISEARPLGGLPQ</sequence>
<gene>
    <name evidence="3" type="ORF">CTEN210_03310</name>
</gene>
<evidence type="ECO:0000313" key="4">
    <source>
        <dbReference type="Proteomes" id="UP001054902"/>
    </source>
</evidence>
<comment type="caution">
    <text evidence="3">The sequence shown here is derived from an EMBL/GenBank/DDBJ whole genome shotgun (WGS) entry which is preliminary data.</text>
</comment>
<feature type="signal peptide" evidence="1">
    <location>
        <begin position="1"/>
        <end position="20"/>
    </location>
</feature>
<keyword evidence="1" id="KW-0732">Signal</keyword>
<dbReference type="Proteomes" id="UP001054902">
    <property type="component" value="Unassembled WGS sequence"/>
</dbReference>
<dbReference type="Gene3D" id="3.30.70.1050">
    <property type="entry name" value="Trigger factor ribosome-binding domain"/>
    <property type="match status" value="1"/>
</dbReference>
<dbReference type="InterPro" id="IPR008881">
    <property type="entry name" value="Trigger_fac_ribosome-bd_bac"/>
</dbReference>
<proteinExistence type="predicted"/>
<feature type="chain" id="PRO_5042198400" description="Trigger factor ribosome-binding bacterial domain-containing protein" evidence="1">
    <location>
        <begin position="21"/>
        <end position="237"/>
    </location>
</feature>
<keyword evidence="4" id="KW-1185">Reference proteome</keyword>
<dbReference type="InterPro" id="IPR036611">
    <property type="entry name" value="Trigger_fac_ribosome-bd_sf"/>
</dbReference>
<organism evidence="3 4">
    <name type="scientific">Chaetoceros tenuissimus</name>
    <dbReference type="NCBI Taxonomy" id="426638"/>
    <lineage>
        <taxon>Eukaryota</taxon>
        <taxon>Sar</taxon>
        <taxon>Stramenopiles</taxon>
        <taxon>Ochrophyta</taxon>
        <taxon>Bacillariophyta</taxon>
        <taxon>Coscinodiscophyceae</taxon>
        <taxon>Chaetocerotophycidae</taxon>
        <taxon>Chaetocerotales</taxon>
        <taxon>Chaetocerotaceae</taxon>
        <taxon>Chaetoceros</taxon>
    </lineage>
</organism>
<feature type="domain" description="Trigger factor ribosome-binding bacterial" evidence="2">
    <location>
        <begin position="84"/>
        <end position="161"/>
    </location>
</feature>
<name>A0AAD3CL13_9STRA</name>
<evidence type="ECO:0000259" key="2">
    <source>
        <dbReference type="Pfam" id="PF05697"/>
    </source>
</evidence>
<dbReference type="GO" id="GO:0006457">
    <property type="term" value="P:protein folding"/>
    <property type="evidence" value="ECO:0007669"/>
    <property type="project" value="InterPro"/>
</dbReference>
<dbReference type="EMBL" id="BLLK01000022">
    <property type="protein sequence ID" value="GFH46836.1"/>
    <property type="molecule type" value="Genomic_DNA"/>
</dbReference>
<accession>A0AAD3CL13</accession>
<dbReference type="GO" id="GO:0015031">
    <property type="term" value="P:protein transport"/>
    <property type="evidence" value="ECO:0007669"/>
    <property type="project" value="InterPro"/>
</dbReference>
<evidence type="ECO:0000256" key="1">
    <source>
        <dbReference type="SAM" id="SignalP"/>
    </source>
</evidence>
<dbReference type="Pfam" id="PF05697">
    <property type="entry name" value="Trigger_N"/>
    <property type="match status" value="1"/>
</dbReference>
<protein>
    <recommendedName>
        <fullName evidence="2">Trigger factor ribosome-binding bacterial domain-containing protein</fullName>
    </recommendedName>
</protein>
<dbReference type="AlphaFoldDB" id="A0AAD3CL13"/>
<reference evidence="3 4" key="1">
    <citation type="journal article" date="2021" name="Sci. Rep.">
        <title>The genome of the diatom Chaetoceros tenuissimus carries an ancient integrated fragment of an extant virus.</title>
        <authorList>
            <person name="Hongo Y."/>
            <person name="Kimura K."/>
            <person name="Takaki Y."/>
            <person name="Yoshida Y."/>
            <person name="Baba S."/>
            <person name="Kobayashi G."/>
            <person name="Nagasaki K."/>
            <person name="Hano T."/>
            <person name="Tomaru Y."/>
        </authorList>
    </citation>
    <scope>NUCLEOTIDE SEQUENCE [LARGE SCALE GENOMIC DNA]</scope>
    <source>
        <strain evidence="3 4">NIES-3715</strain>
    </source>
</reference>